<dbReference type="GeneID" id="14888253"/>
<dbReference type="PANTHER" id="PTHR21344:SF1">
    <property type="entry name" value="RAL GTPASE-ACTIVATING PROTEIN SUBUNIT BETA"/>
    <property type="match status" value="1"/>
</dbReference>
<dbReference type="RefSeq" id="XP_004255928.1">
    <property type="nucleotide sequence ID" value="XM_004255880.1"/>
</dbReference>
<keyword evidence="3" id="KW-1185">Reference proteome</keyword>
<dbReference type="KEGG" id="eiv:EIN_485490"/>
<evidence type="ECO:0000256" key="1">
    <source>
        <dbReference type="SAM" id="MobiDB-lite"/>
    </source>
</evidence>
<name>A0A0A1U4G6_ENTIV</name>
<accession>A0A0A1U4G6</accession>
<feature type="compositionally biased region" description="Basic and acidic residues" evidence="1">
    <location>
        <begin position="1045"/>
        <end position="1059"/>
    </location>
</feature>
<evidence type="ECO:0000313" key="2">
    <source>
        <dbReference type="EMBL" id="ELP89157.1"/>
    </source>
</evidence>
<dbReference type="PANTHER" id="PTHR21344">
    <property type="entry name" value="RAL GTPASE-ACTIVATING PROTEIN SUBUNIT BETA"/>
    <property type="match status" value="1"/>
</dbReference>
<dbReference type="GO" id="GO:0005096">
    <property type="term" value="F:GTPase activator activity"/>
    <property type="evidence" value="ECO:0007669"/>
    <property type="project" value="InterPro"/>
</dbReference>
<dbReference type="AlphaFoldDB" id="A0A0A1U4G6"/>
<organism evidence="2 3">
    <name type="scientific">Entamoeba invadens IP1</name>
    <dbReference type="NCBI Taxonomy" id="370355"/>
    <lineage>
        <taxon>Eukaryota</taxon>
        <taxon>Amoebozoa</taxon>
        <taxon>Evosea</taxon>
        <taxon>Archamoebae</taxon>
        <taxon>Mastigamoebida</taxon>
        <taxon>Entamoebidae</taxon>
        <taxon>Entamoeba</taxon>
    </lineage>
</organism>
<dbReference type="OrthoDB" id="19311at2759"/>
<dbReference type="Proteomes" id="UP000014680">
    <property type="component" value="Unassembled WGS sequence"/>
</dbReference>
<evidence type="ECO:0000313" key="3">
    <source>
        <dbReference type="Proteomes" id="UP000014680"/>
    </source>
</evidence>
<dbReference type="EMBL" id="KB206670">
    <property type="protein sequence ID" value="ELP89157.1"/>
    <property type="molecule type" value="Genomic_DNA"/>
</dbReference>
<feature type="compositionally biased region" description="Basic and acidic residues" evidence="1">
    <location>
        <begin position="1075"/>
        <end position="1112"/>
    </location>
</feature>
<gene>
    <name evidence="2" type="ORF">EIN_485490</name>
</gene>
<feature type="region of interest" description="Disordered" evidence="1">
    <location>
        <begin position="1045"/>
        <end position="1154"/>
    </location>
</feature>
<proteinExistence type="predicted"/>
<reference evidence="2 3" key="1">
    <citation type="submission" date="2012-10" db="EMBL/GenBank/DDBJ databases">
        <authorList>
            <person name="Zafar N."/>
            <person name="Inman J."/>
            <person name="Hall N."/>
            <person name="Lorenzi H."/>
            <person name="Caler E."/>
        </authorList>
    </citation>
    <scope>NUCLEOTIDE SEQUENCE [LARGE SCALE GENOMIC DNA]</scope>
    <source>
        <strain evidence="2 3">IP1</strain>
    </source>
</reference>
<evidence type="ECO:0008006" key="4">
    <source>
        <dbReference type="Google" id="ProtNLM"/>
    </source>
</evidence>
<feature type="compositionally biased region" description="Polar residues" evidence="1">
    <location>
        <begin position="1114"/>
        <end position="1123"/>
    </location>
</feature>
<sequence>MLSPTVKTTELLTQPANTNVTAFLQSTVEYDVVRLVVNNISTRIVEASAQLPTDDHCKWVMEVIGKGLSFPYSEIETISTCLGIYENWFSEEMDTPQPIKANTKHYTEIFLGQMSMLYTRRVDPCSPQTLIKYAELCLRGLVALRKVSERVSDPETLRRLVVVLMGSIDDVCGPDDNLCTQLPMSKVVDVGIVILYQQFTRLGTTEANIWNFFMRRHSIWVRINEVATNWARYVMLIQTALFKWLYSEVGGDTVEVFVTFNKTTVQTTFKKTYAFRFWLRVLHLVGNLTLIQDNKVFCVVQQGINELILDIINFQSKQPLPNGNDILNIFIDALYQPIHFLDHNKYSEGIIVIVKSTTQIVRKLLETTIFETKHNVKLLKIFQCALLSANMNVVEAAVQLTAGFFNEKTPTFALLYPALNVAINQCVSKSQPNFKECAIKLIEEVQLSIGRERLKYEIPHLGGNNDVITFADVKQKLVDDALQAFENESKSDILKLLIGVFSRFVMDAVETGNVTEMIAKVIKCFTQTNSQLTLLLTTECNDLINFLETLIEYSSFCENPPNALYPLFNFLLTFIDNKKQDAPCYNYGALVNTFVKIYTCCFEIIEPTVFTKCNQTLAVLARNITLERLPQIETFFDARLANCFDDYVLPIMTLQTAIDEVQIRKSFVLNGNDSFEDYIHIYSQNCQILTFIEIPWANNKHTNGVICISRTQYGKKCFFFRYVPDADNEDWGLFLSETAPVLSEQTPLAITETDWKLETPVNVADLVTSAEEDVKTIENSDARLKAPLVITQEFLRKNRTLSKSGMTRLLLRMLDITHITNPFKTTQPTNAIYSVLHELDNMSTKNKVLVDITCETGATKEFVSFVNRLGDVIITDVSKIMKYEDDTVEMVFSTPLITKPREALVPLVHVVWNGTEKPNDETTISILPTTSDLYVLDSITTDVPSQKLVHLSVLPLVIHAMIMRLVRKTILPLNPIIARKDKIVAFHEKTCDVQAFVDVLFTRSWMNKMQNQNFEPKTLFNVSVPEIDLPDPIKVTVIEPVEQKVETPKKRNSLEEKSIAKKHKSLWNRKSSANLKEEKQKEKEEKQREKEKEKEEKQSAKEVKEAKGKDEGSSLIQQRSHTPAMTERSPSPSPRGERKKTTFTGLFKKKDPKK</sequence>
<dbReference type="VEuPathDB" id="AmoebaDB:EIN_485490"/>
<dbReference type="InterPro" id="IPR039930">
    <property type="entry name" value="RALGAPB"/>
</dbReference>
<dbReference type="OMA" id="TTEANIW"/>
<protein>
    <recommendedName>
        <fullName evidence="4">Rap-GAP domain-containing protein</fullName>
    </recommendedName>
</protein>